<keyword evidence="1" id="KW-0378">Hydrolase</keyword>
<proteinExistence type="predicted"/>
<keyword evidence="1" id="KW-0645">Protease</keyword>
<dbReference type="GO" id="GO:0004177">
    <property type="term" value="F:aminopeptidase activity"/>
    <property type="evidence" value="ECO:0007669"/>
    <property type="project" value="UniProtKB-KW"/>
</dbReference>
<protein>
    <submittedName>
        <fullName evidence="1">Xaa-Pro aminopeptidase</fullName>
    </submittedName>
</protein>
<organism evidence="1 2">
    <name type="scientific">Marinilactibacillus psychrotolerans</name>
    <dbReference type="NCBI Taxonomy" id="191770"/>
    <lineage>
        <taxon>Bacteria</taxon>
        <taxon>Bacillati</taxon>
        <taxon>Bacillota</taxon>
        <taxon>Bacilli</taxon>
        <taxon>Lactobacillales</taxon>
        <taxon>Carnobacteriaceae</taxon>
        <taxon>Marinilactibacillus</taxon>
    </lineage>
</organism>
<dbReference type="InterPro" id="IPR029149">
    <property type="entry name" value="Creatin/AminoP/Spt16_N"/>
</dbReference>
<dbReference type="InterPro" id="IPR036005">
    <property type="entry name" value="Creatinase/aminopeptidase-like"/>
</dbReference>
<dbReference type="SUPFAM" id="SSF53092">
    <property type="entry name" value="Creatinase/prolidase N-terminal domain"/>
    <property type="match status" value="1"/>
</dbReference>
<evidence type="ECO:0000313" key="2">
    <source>
        <dbReference type="Proteomes" id="UP000887127"/>
    </source>
</evidence>
<dbReference type="SUPFAM" id="SSF55920">
    <property type="entry name" value="Creatinase/aminopeptidase"/>
    <property type="match status" value="1"/>
</dbReference>
<dbReference type="AlphaFoldDB" id="A0AAV3WUY3"/>
<gene>
    <name evidence="1" type="primary">pepP_1</name>
    <name evidence="1" type="ORF">M132T_09170</name>
</gene>
<dbReference type="Proteomes" id="UP000887127">
    <property type="component" value="Unassembled WGS sequence"/>
</dbReference>
<dbReference type="CDD" id="cd01066">
    <property type="entry name" value="APP_MetAP"/>
    <property type="match status" value="1"/>
</dbReference>
<dbReference type="Gene3D" id="3.90.230.10">
    <property type="entry name" value="Creatinase/methionine aminopeptidase superfamily"/>
    <property type="match status" value="1"/>
</dbReference>
<dbReference type="RefSeq" id="WP_371861797.1">
    <property type="nucleotide sequence ID" value="NZ_BJVX01000009.1"/>
</dbReference>
<reference evidence="1" key="1">
    <citation type="submission" date="2019-08" db="EMBL/GenBank/DDBJ databases">
        <title>Marinilactibacillus psychrotolerans M13-2T whole genome sequencing project.</title>
        <authorList>
            <person name="Ishikawa M."/>
            <person name="Suzuki T."/>
            <person name="Matsutani M."/>
        </authorList>
    </citation>
    <scope>NUCLEOTIDE SEQUENCE</scope>
    <source>
        <strain evidence="1">M13-2T</strain>
    </source>
</reference>
<sequence>MKFKEKQIQFSSVPAPEPETQLIPVPLNDQTMKQRYDKVLNEMRNQGFSSIVIYEDLEHGSNFEYLTGFLTRFEEALLILNDNGSVYYVLGNENLKLAKHARLKGEVIHCPQFSLPNQPMFEGKSMEKLINPDLFNTEKKVGLVGWKLFTGKTNTNQLFDLPHYIVETIKKHVDDNKLENATSIFIGDSGVRTINNSNEIAHYEFGSSLASAQMLKTLELVDMDVTEMELGNSLNAYGQRNSVVTIAAAGQRFEQANLYPTDKLVSLGDTLSLTVGYKGGLQSRSAFIARNKSDLPENQQDYLTRIVFPYFKAVASWLETVHIGMKGKEVYDLIEKVLPKEKYGWHLNPGHYVADEEWMASPIYPNSEVVLKSGMMLQVDIIPSVKGMAGTSAEGSVVLANEKLQQNIRKSYPELWTRIENRRSYVTQVLGIELNKDILLMGNATPYLRPYLLDEKNAVNIK</sequence>
<evidence type="ECO:0000313" key="1">
    <source>
        <dbReference type="EMBL" id="GEQ35409.1"/>
    </source>
</evidence>
<keyword evidence="1" id="KW-0031">Aminopeptidase</keyword>
<dbReference type="EMBL" id="BKBI01000006">
    <property type="protein sequence ID" value="GEQ35409.1"/>
    <property type="molecule type" value="Genomic_DNA"/>
</dbReference>
<comment type="caution">
    <text evidence="1">The sequence shown here is derived from an EMBL/GenBank/DDBJ whole genome shotgun (WGS) entry which is preliminary data.</text>
</comment>
<accession>A0AAV3WUY3</accession>
<dbReference type="GeneID" id="96911501"/>
<name>A0AAV3WUY3_9LACT</name>